<dbReference type="Gene3D" id="3.40.50.2300">
    <property type="match status" value="1"/>
</dbReference>
<sequence>MRRVGVVLLAAALMPLASCAPAGAAIGDSGSGEPDVQSTGVERNDVSIGMVGSHGASADGLVLDAYDHAGLDASYVRLCDSADPVEAGQRAVRDLVSRQVAVIVISGLDVSRDADGWNDALNSVRTAGIPVILLNPVHEPGDARLYAASFTVNDRATDAMPIDKATMLVVDDRAHERNLMVSTVTR</sequence>
<name>A0A087BI67_9BIFI</name>
<proteinExistence type="predicted"/>
<dbReference type="AlphaFoldDB" id="A0A087BI67"/>
<dbReference type="SUPFAM" id="SSF53822">
    <property type="entry name" value="Periplasmic binding protein-like I"/>
    <property type="match status" value="1"/>
</dbReference>
<organism evidence="2 3">
    <name type="scientific">Bifidobacterium merycicum</name>
    <dbReference type="NCBI Taxonomy" id="78345"/>
    <lineage>
        <taxon>Bacteria</taxon>
        <taxon>Bacillati</taxon>
        <taxon>Actinomycetota</taxon>
        <taxon>Actinomycetes</taxon>
        <taxon>Bifidobacteriales</taxon>
        <taxon>Bifidobacteriaceae</taxon>
        <taxon>Bifidobacterium</taxon>
    </lineage>
</organism>
<dbReference type="Proteomes" id="UP000029060">
    <property type="component" value="Unassembled WGS sequence"/>
</dbReference>
<evidence type="ECO:0000313" key="2">
    <source>
        <dbReference type="EMBL" id="KFI70717.1"/>
    </source>
</evidence>
<gene>
    <name evidence="2" type="ORF">BMERY_0135</name>
</gene>
<feature type="signal peptide" evidence="1">
    <location>
        <begin position="1"/>
        <end position="24"/>
    </location>
</feature>
<protein>
    <submittedName>
        <fullName evidence="2">Sugar ABC transporter periplasmic protein</fullName>
    </submittedName>
</protein>
<keyword evidence="3" id="KW-1185">Reference proteome</keyword>
<keyword evidence="1" id="KW-0732">Signal</keyword>
<accession>A0A087BI67</accession>
<dbReference type="STRING" id="78345.BMERY_0135"/>
<dbReference type="EMBL" id="JGZC01000005">
    <property type="protein sequence ID" value="KFI70717.1"/>
    <property type="molecule type" value="Genomic_DNA"/>
</dbReference>
<reference evidence="2 3" key="1">
    <citation type="submission" date="2014-03" db="EMBL/GenBank/DDBJ databases">
        <title>Genomics of Bifidobacteria.</title>
        <authorList>
            <person name="Ventura M."/>
            <person name="Milani C."/>
            <person name="Lugli G.A."/>
        </authorList>
    </citation>
    <scope>NUCLEOTIDE SEQUENCE [LARGE SCALE GENOMIC DNA]</scope>
    <source>
        <strain evidence="2 3">LMG 11341</strain>
    </source>
</reference>
<comment type="caution">
    <text evidence="2">The sequence shown here is derived from an EMBL/GenBank/DDBJ whole genome shotgun (WGS) entry which is preliminary data.</text>
</comment>
<evidence type="ECO:0000256" key="1">
    <source>
        <dbReference type="SAM" id="SignalP"/>
    </source>
</evidence>
<evidence type="ECO:0000313" key="3">
    <source>
        <dbReference type="Proteomes" id="UP000029060"/>
    </source>
</evidence>
<feature type="chain" id="PRO_5001818905" evidence="1">
    <location>
        <begin position="25"/>
        <end position="186"/>
    </location>
</feature>
<dbReference type="eggNOG" id="ENOG5031MP9">
    <property type="taxonomic scope" value="Bacteria"/>
</dbReference>
<dbReference type="InterPro" id="IPR028082">
    <property type="entry name" value="Peripla_BP_I"/>
</dbReference>